<dbReference type="EMBL" id="JAEVFJ010000057">
    <property type="protein sequence ID" value="KAH8079075.1"/>
    <property type="molecule type" value="Genomic_DNA"/>
</dbReference>
<keyword evidence="1" id="KW-0472">Membrane</keyword>
<evidence type="ECO:0000256" key="1">
    <source>
        <dbReference type="SAM" id="Phobius"/>
    </source>
</evidence>
<dbReference type="SUPFAM" id="SSF51905">
    <property type="entry name" value="FAD/NAD(P)-binding domain"/>
    <property type="match status" value="1"/>
</dbReference>
<gene>
    <name evidence="2" type="ORF">BXZ70DRAFT_652707</name>
</gene>
<keyword evidence="1" id="KW-1133">Transmembrane helix</keyword>
<reference evidence="2" key="1">
    <citation type="journal article" date="2021" name="New Phytol.">
        <title>Evolutionary innovations through gain and loss of genes in the ectomycorrhizal Boletales.</title>
        <authorList>
            <person name="Wu G."/>
            <person name="Miyauchi S."/>
            <person name="Morin E."/>
            <person name="Kuo A."/>
            <person name="Drula E."/>
            <person name="Varga T."/>
            <person name="Kohler A."/>
            <person name="Feng B."/>
            <person name="Cao Y."/>
            <person name="Lipzen A."/>
            <person name="Daum C."/>
            <person name="Hundley H."/>
            <person name="Pangilinan J."/>
            <person name="Johnson J."/>
            <person name="Barry K."/>
            <person name="LaButti K."/>
            <person name="Ng V."/>
            <person name="Ahrendt S."/>
            <person name="Min B."/>
            <person name="Choi I.G."/>
            <person name="Park H."/>
            <person name="Plett J.M."/>
            <person name="Magnuson J."/>
            <person name="Spatafora J.W."/>
            <person name="Nagy L.G."/>
            <person name="Henrissat B."/>
            <person name="Grigoriev I.V."/>
            <person name="Yang Z.L."/>
            <person name="Xu J."/>
            <person name="Martin F.M."/>
        </authorList>
    </citation>
    <scope>NUCLEOTIDE SEQUENCE</scope>
    <source>
        <strain evidence="2">KKN 215</strain>
    </source>
</reference>
<accession>A0A8K0UEN6</accession>
<feature type="transmembrane region" description="Helical" evidence="1">
    <location>
        <begin position="53"/>
        <end position="70"/>
    </location>
</feature>
<proteinExistence type="predicted"/>
<name>A0A8K0UEN6_9AGAR</name>
<sequence length="107" mass="11453">MPKINPTSTMRFLTLASLFAVSAAFTFPSWLPFVHSTDPQAVFNLPESAVDRIAIIGAGAAGSSAAFWIAQAKARYGLDVEVDVYEKSALIGGRALPGFSSRLRIIH</sequence>
<feature type="transmembrane region" description="Helical" evidence="1">
    <location>
        <begin position="12"/>
        <end position="33"/>
    </location>
</feature>
<organism evidence="2 3">
    <name type="scientific">Cristinia sonorae</name>
    <dbReference type="NCBI Taxonomy" id="1940300"/>
    <lineage>
        <taxon>Eukaryota</taxon>
        <taxon>Fungi</taxon>
        <taxon>Dikarya</taxon>
        <taxon>Basidiomycota</taxon>
        <taxon>Agaricomycotina</taxon>
        <taxon>Agaricomycetes</taxon>
        <taxon>Agaricomycetidae</taxon>
        <taxon>Agaricales</taxon>
        <taxon>Pleurotineae</taxon>
        <taxon>Stephanosporaceae</taxon>
        <taxon>Cristinia</taxon>
    </lineage>
</organism>
<dbReference type="Pfam" id="PF13450">
    <property type="entry name" value="NAD_binding_8"/>
    <property type="match status" value="1"/>
</dbReference>
<dbReference type="AlphaFoldDB" id="A0A8K0UEN6"/>
<protein>
    <submittedName>
        <fullName evidence="2">Uncharacterized protein</fullName>
    </submittedName>
</protein>
<dbReference type="Proteomes" id="UP000813824">
    <property type="component" value="Unassembled WGS sequence"/>
</dbReference>
<dbReference type="InterPro" id="IPR036188">
    <property type="entry name" value="FAD/NAD-bd_sf"/>
</dbReference>
<evidence type="ECO:0000313" key="2">
    <source>
        <dbReference type="EMBL" id="KAH8079075.1"/>
    </source>
</evidence>
<evidence type="ECO:0000313" key="3">
    <source>
        <dbReference type="Proteomes" id="UP000813824"/>
    </source>
</evidence>
<comment type="caution">
    <text evidence="2">The sequence shown here is derived from an EMBL/GenBank/DDBJ whole genome shotgun (WGS) entry which is preliminary data.</text>
</comment>
<dbReference type="Gene3D" id="3.50.50.60">
    <property type="entry name" value="FAD/NAD(P)-binding domain"/>
    <property type="match status" value="1"/>
</dbReference>
<keyword evidence="3" id="KW-1185">Reference proteome</keyword>
<keyword evidence="1" id="KW-0812">Transmembrane</keyword>